<sequence length="1284" mass="147742">DTQKSTSREPSPRGGAKLRKEELQRELQLSTERQRDREGQRRKEREVERVGEGQREREAGRPGDRKGETSHRTRDRGGMADDEREREKRRRQREKERAADLQARGKESWREGRRQAERERADAMSWNGRGATTMDRDGLRDRETEGQREARQAGTYPRAEKRRTDKGREGERRLERQGRMEEEGRDSGREGERRRERNSEAGRQRVEETARQKGTEGIRERLRQGEGGRPPREPQRARDRDRGSELYARDREGVKDQPRDREREDEKQGERRRERKDRLAPGESWRSEGDVVREPEGEGDGESVGEGWEEEGRGGESDRGSWGEREQESEGERVRTPRDQLSGEDGFVTVSSGGEGEEFEDCKEFLEVARAQGGDGAASHVMRQPTEYWDCLSEREQTEEREEERPREVETAHKGGTENERRRRHTERGPEEGGEGEGREEGWPRGETDTVQQGWQEREGGEGEKENVDQVGDTRRPRVRVFCVIGQNLPQGTGLEREHRPPTDAEDISQLSRNSKEDAHVRSLEPSRETESSTESSEPTAETEINYENSAASNADGERNDGEIQEIGQRDTQHEQELGTDGEMSGNAERRTEREPQTGAPLRVEIENDRDMVIRAHSESESETNLCLSKTPLVKANSCPNSLESPSNEQHPWAAERAEGENGSFRDQGQQARVRRRGFRKTMERDRERWSIMESSEGRDEEEGENRRRDRRTRVFNTSDDDDELSISLSEVDLRQMALKHVAGHLRKRNSKFFQSYSQLYQQYREVVLDREIQRQSRSDTLSEEHTPQEVQRIQSRPLPLPPPTHFLALPLAPSPSASAARSPSPSPRLSLSFASSPSLWQELPGVRDSAALSGFGQDRRRLQEVQFEVVSSEASYARSLDIAVDHFQHSSQLGALLSAQDRNWLFSRLSEVRAVSHRFLAELEERVEQDILNFTVCDIIERHCPWFRQVYVPYLTNQSYQEKTFQRLMESCPGFQRVVEKLERNPMCQRLPLRSFLILPFQRITRLKLLVQNILKRTPHNSAEEFQASRALKSLEKLIQESNNSIRQMKSIENLVSLSARVEFECREFPLISDVPLNIITDTYRKQPVSLCCSVQSVSQAIWHHTHTDCLLPLSLSSFLRGGRLLVFEYAPVSQVRVENCRVKLHSLQKNLFRLHLAQTSEGHSKALLLRTDTQSNKLRWISALSQPHPEIDFTTAQDSPQVQCLRSYVSQQPDELTLEKADVLLVHQQSSDGWVEGTRLSDCERGWFPLSHVELISSRHARELNLLDTQKVTTATCKGTRP</sequence>
<feature type="region of interest" description="Disordered" evidence="4">
    <location>
        <begin position="391"/>
        <end position="601"/>
    </location>
</feature>
<feature type="compositionally biased region" description="Basic and acidic residues" evidence="4">
    <location>
        <begin position="392"/>
        <end position="448"/>
    </location>
</feature>
<dbReference type="PANTHER" id="PTHR12845">
    <property type="entry name" value="GUANINE NUCLEOTIDE EXCHANGE FACTOR"/>
    <property type="match status" value="1"/>
</dbReference>
<evidence type="ECO:0000256" key="1">
    <source>
        <dbReference type="ARBA" id="ARBA00022443"/>
    </source>
</evidence>
<accession>W5MP05</accession>
<feature type="compositionally biased region" description="Basic and acidic residues" evidence="4">
    <location>
        <begin position="134"/>
        <end position="151"/>
    </location>
</feature>
<dbReference type="InterPro" id="IPR000219">
    <property type="entry name" value="DH_dom"/>
</dbReference>
<feature type="compositionally biased region" description="Basic and acidic residues" evidence="4">
    <location>
        <begin position="32"/>
        <end position="86"/>
    </location>
</feature>
<evidence type="ECO:0000313" key="7">
    <source>
        <dbReference type="Ensembl" id="ENSLOCP00000010114.1"/>
    </source>
</evidence>
<keyword evidence="1 3" id="KW-0728">SH3 domain</keyword>
<dbReference type="GO" id="GO:0005737">
    <property type="term" value="C:cytoplasm"/>
    <property type="evidence" value="ECO:0000318"/>
    <property type="project" value="GO_Central"/>
</dbReference>
<evidence type="ECO:0000259" key="5">
    <source>
        <dbReference type="PROSITE" id="PS50002"/>
    </source>
</evidence>
<dbReference type="HOGENOM" id="CLU_262877_0_0_1"/>
<organism evidence="7 8">
    <name type="scientific">Lepisosteus oculatus</name>
    <name type="common">Spotted gar</name>
    <dbReference type="NCBI Taxonomy" id="7918"/>
    <lineage>
        <taxon>Eukaryota</taxon>
        <taxon>Metazoa</taxon>
        <taxon>Chordata</taxon>
        <taxon>Craniata</taxon>
        <taxon>Vertebrata</taxon>
        <taxon>Euteleostomi</taxon>
        <taxon>Actinopterygii</taxon>
        <taxon>Neopterygii</taxon>
        <taxon>Holostei</taxon>
        <taxon>Semionotiformes</taxon>
        <taxon>Lepisosteidae</taxon>
        <taxon>Lepisosteus</taxon>
    </lineage>
</organism>
<feature type="compositionally biased region" description="Acidic residues" evidence="4">
    <location>
        <begin position="297"/>
        <end position="309"/>
    </location>
</feature>
<dbReference type="EMBL" id="AHAT01036514">
    <property type="status" value="NOT_ANNOTATED_CDS"/>
    <property type="molecule type" value="Genomic_DNA"/>
</dbReference>
<feature type="region of interest" description="Disordered" evidence="4">
    <location>
        <begin position="691"/>
        <end position="710"/>
    </location>
</feature>
<evidence type="ECO:0000256" key="3">
    <source>
        <dbReference type="PROSITE-ProRule" id="PRU00192"/>
    </source>
</evidence>
<proteinExistence type="predicted"/>
<feature type="compositionally biased region" description="Basic and acidic residues" evidence="4">
    <location>
        <begin position="456"/>
        <end position="476"/>
    </location>
</feature>
<feature type="compositionally biased region" description="Basic and acidic residues" evidence="4">
    <location>
        <begin position="93"/>
        <end position="122"/>
    </location>
</feature>
<dbReference type="Ensembl" id="ENSLOCT00000010126.1">
    <property type="protein sequence ID" value="ENSLOCP00000010114.1"/>
    <property type="gene ID" value="ENSLOCG00000008323.1"/>
</dbReference>
<dbReference type="InterPro" id="IPR001331">
    <property type="entry name" value="GDS_CDC24_CS"/>
</dbReference>
<feature type="compositionally biased region" description="Basic and acidic residues" evidence="4">
    <location>
        <begin position="514"/>
        <end position="531"/>
    </location>
</feature>
<feature type="domain" description="DH" evidence="6">
    <location>
        <begin position="862"/>
        <end position="1046"/>
    </location>
</feature>
<feature type="compositionally biased region" description="Basic and acidic residues" evidence="4">
    <location>
        <begin position="1"/>
        <end position="11"/>
    </location>
</feature>
<dbReference type="FunFam" id="1.20.900.10:FF:000007">
    <property type="entry name" value="rho guanine nucleotide exchange factor 19"/>
    <property type="match status" value="1"/>
</dbReference>
<dbReference type="InParanoid" id="W5MP05"/>
<dbReference type="STRING" id="7918.ENSLOCP00000010114"/>
<dbReference type="EMBL" id="AHAT01036513">
    <property type="status" value="NOT_ANNOTATED_CDS"/>
    <property type="molecule type" value="Genomic_DNA"/>
</dbReference>
<dbReference type="SUPFAM" id="SSF50729">
    <property type="entry name" value="PH domain-like"/>
    <property type="match status" value="1"/>
</dbReference>
<reference evidence="7" key="3">
    <citation type="submission" date="2025-09" db="UniProtKB">
        <authorList>
            <consortium name="Ensembl"/>
        </authorList>
    </citation>
    <scope>IDENTIFICATION</scope>
</reference>
<dbReference type="GeneTree" id="ENSGT01030000234571"/>
<dbReference type="SUPFAM" id="SSF48065">
    <property type="entry name" value="DBL homology domain (DH-domain)"/>
    <property type="match status" value="1"/>
</dbReference>
<dbReference type="PROSITE" id="PS50010">
    <property type="entry name" value="DH_2"/>
    <property type="match status" value="1"/>
</dbReference>
<dbReference type="PROSITE" id="PS50002">
    <property type="entry name" value="SH3"/>
    <property type="match status" value="1"/>
</dbReference>
<dbReference type="SUPFAM" id="SSF50044">
    <property type="entry name" value="SH3-domain"/>
    <property type="match status" value="1"/>
</dbReference>
<evidence type="ECO:0000256" key="2">
    <source>
        <dbReference type="ARBA" id="ARBA00022658"/>
    </source>
</evidence>
<dbReference type="Pfam" id="PF00621">
    <property type="entry name" value="RhoGEF"/>
    <property type="match status" value="1"/>
</dbReference>
<dbReference type="InterPro" id="IPR001452">
    <property type="entry name" value="SH3_domain"/>
</dbReference>
<dbReference type="Bgee" id="ENSLOCG00000008323">
    <property type="expression patterns" value="Expressed in zone of skin and 10 other cell types or tissues"/>
</dbReference>
<feature type="compositionally biased region" description="Basic and acidic residues" evidence="4">
    <location>
        <begin position="776"/>
        <end position="788"/>
    </location>
</feature>
<reference evidence="8" key="1">
    <citation type="submission" date="2011-12" db="EMBL/GenBank/DDBJ databases">
        <title>The Draft Genome of Lepisosteus oculatus.</title>
        <authorList>
            <consortium name="The Broad Institute Genome Assembly &amp; Analysis Group"/>
            <consortium name="Computational R&amp;D Group"/>
            <consortium name="and Sequencing Platform"/>
            <person name="Di Palma F."/>
            <person name="Alfoldi J."/>
            <person name="Johnson J."/>
            <person name="Berlin A."/>
            <person name="Gnerre S."/>
            <person name="Jaffe D."/>
            <person name="MacCallum I."/>
            <person name="Young S."/>
            <person name="Walker B.J."/>
            <person name="Lander E.S."/>
            <person name="Lindblad-Toh K."/>
        </authorList>
    </citation>
    <scope>NUCLEOTIDE SEQUENCE [LARGE SCALE GENOMIC DNA]</scope>
</reference>
<dbReference type="GO" id="GO:0005085">
    <property type="term" value="F:guanyl-nucleotide exchange factor activity"/>
    <property type="evidence" value="ECO:0007669"/>
    <property type="project" value="UniProtKB-KW"/>
</dbReference>
<dbReference type="EMBL" id="AHAT01036515">
    <property type="status" value="NOT_ANNOTATED_CDS"/>
    <property type="molecule type" value="Genomic_DNA"/>
</dbReference>
<dbReference type="InterPro" id="IPR036028">
    <property type="entry name" value="SH3-like_dom_sf"/>
</dbReference>
<dbReference type="Gene3D" id="1.20.900.10">
    <property type="entry name" value="Dbl homology (DH) domain"/>
    <property type="match status" value="1"/>
</dbReference>
<reference evidence="7" key="2">
    <citation type="submission" date="2025-08" db="UniProtKB">
        <authorList>
            <consortium name="Ensembl"/>
        </authorList>
    </citation>
    <scope>IDENTIFICATION</scope>
</reference>
<feature type="compositionally biased region" description="Basic and acidic residues" evidence="4">
    <location>
        <begin position="310"/>
        <end position="338"/>
    </location>
</feature>
<protein>
    <submittedName>
        <fullName evidence="7">Uncharacterized protein</fullName>
    </submittedName>
</protein>
<feature type="compositionally biased region" description="Low complexity" evidence="4">
    <location>
        <begin position="533"/>
        <end position="544"/>
    </location>
</feature>
<name>W5MP05_LEPOC</name>
<dbReference type="InterPro" id="IPR035899">
    <property type="entry name" value="DBL_dom_sf"/>
</dbReference>
<dbReference type="SMART" id="SM00325">
    <property type="entry name" value="RhoGEF"/>
    <property type="match status" value="1"/>
</dbReference>
<dbReference type="Gene3D" id="2.30.30.40">
    <property type="entry name" value="SH3 Domains"/>
    <property type="match status" value="1"/>
</dbReference>
<dbReference type="Pfam" id="PF00018">
    <property type="entry name" value="SH3_1"/>
    <property type="match status" value="1"/>
</dbReference>
<feature type="region of interest" description="Disordered" evidence="4">
    <location>
        <begin position="1"/>
        <end position="359"/>
    </location>
</feature>
<dbReference type="GO" id="GO:0035556">
    <property type="term" value="P:intracellular signal transduction"/>
    <property type="evidence" value="ECO:0007669"/>
    <property type="project" value="InterPro"/>
</dbReference>
<dbReference type="Proteomes" id="UP000018468">
    <property type="component" value="Linkage group LG26"/>
</dbReference>
<dbReference type="eggNOG" id="KOG3523">
    <property type="taxonomic scope" value="Eukaryota"/>
</dbReference>
<feature type="compositionally biased region" description="Polar residues" evidence="4">
    <location>
        <begin position="638"/>
        <end position="650"/>
    </location>
</feature>
<dbReference type="CDD" id="cd00160">
    <property type="entry name" value="RhoGEF"/>
    <property type="match status" value="1"/>
</dbReference>
<dbReference type="EMBL" id="AHAT01036512">
    <property type="status" value="NOT_ANNOTATED_CDS"/>
    <property type="molecule type" value="Genomic_DNA"/>
</dbReference>
<feature type="compositionally biased region" description="Basic and acidic residues" evidence="4">
    <location>
        <begin position="556"/>
        <end position="577"/>
    </location>
</feature>
<feature type="region of interest" description="Disordered" evidence="4">
    <location>
        <begin position="638"/>
        <end position="680"/>
    </location>
</feature>
<evidence type="ECO:0000259" key="6">
    <source>
        <dbReference type="PROSITE" id="PS50010"/>
    </source>
</evidence>
<keyword evidence="2" id="KW-0344">Guanine-nucleotide releasing factor</keyword>
<keyword evidence="8" id="KW-1185">Reference proteome</keyword>
<dbReference type="InterPro" id="IPR047271">
    <property type="entry name" value="Ephexin-like"/>
</dbReference>
<feature type="region of interest" description="Disordered" evidence="4">
    <location>
        <begin position="776"/>
        <end position="829"/>
    </location>
</feature>
<evidence type="ECO:0000256" key="4">
    <source>
        <dbReference type="SAM" id="MobiDB-lite"/>
    </source>
</evidence>
<dbReference type="GO" id="GO:0005634">
    <property type="term" value="C:nucleus"/>
    <property type="evidence" value="ECO:0000318"/>
    <property type="project" value="GO_Central"/>
</dbReference>
<dbReference type="GO" id="GO:0032956">
    <property type="term" value="P:regulation of actin cytoskeleton organization"/>
    <property type="evidence" value="ECO:0000318"/>
    <property type="project" value="GO_Central"/>
</dbReference>
<dbReference type="PANTHER" id="PTHR12845:SF2">
    <property type="entry name" value="DH DOMAIN-CONTAINING PROTEIN-RELATED"/>
    <property type="match status" value="1"/>
</dbReference>
<evidence type="ECO:0000313" key="8">
    <source>
        <dbReference type="Proteomes" id="UP000018468"/>
    </source>
</evidence>
<feature type="compositionally biased region" description="Low complexity" evidence="4">
    <location>
        <begin position="807"/>
        <end position="829"/>
    </location>
</feature>
<feature type="compositionally biased region" description="Basic and acidic residues" evidence="4">
    <location>
        <begin position="158"/>
        <end position="296"/>
    </location>
</feature>
<dbReference type="SMART" id="SM00326">
    <property type="entry name" value="SH3"/>
    <property type="match status" value="1"/>
</dbReference>
<dbReference type="PROSITE" id="PS00741">
    <property type="entry name" value="DH_1"/>
    <property type="match status" value="1"/>
</dbReference>
<feature type="domain" description="SH3" evidence="5">
    <location>
        <begin position="1199"/>
        <end position="1260"/>
    </location>
</feature>